<feature type="coiled-coil region" evidence="1">
    <location>
        <begin position="127"/>
        <end position="302"/>
    </location>
</feature>
<gene>
    <name evidence="2" type="ORF">ADEAN_000528900</name>
</gene>
<dbReference type="GO" id="GO:0005737">
    <property type="term" value="C:cytoplasm"/>
    <property type="evidence" value="ECO:0007669"/>
    <property type="project" value="TreeGrafter"/>
</dbReference>
<feature type="coiled-coil region" evidence="1">
    <location>
        <begin position="19"/>
        <end position="91"/>
    </location>
</feature>
<dbReference type="PANTHER" id="PTHR16275:SF8">
    <property type="entry name" value="COILED-COIL DOMAIN-CONTAINING PROTEIN 40"/>
    <property type="match status" value="1"/>
</dbReference>
<dbReference type="SUPFAM" id="SSF57997">
    <property type="entry name" value="Tropomyosin"/>
    <property type="match status" value="1"/>
</dbReference>
<dbReference type="OrthoDB" id="188741at2759"/>
<evidence type="ECO:0000313" key="3">
    <source>
        <dbReference type="Proteomes" id="UP000515908"/>
    </source>
</evidence>
<accession>A0A7G2CDA0</accession>
<dbReference type="VEuPathDB" id="TriTrypDB:ADEAN_000528900"/>
<reference evidence="2 3" key="1">
    <citation type="submission" date="2020-08" db="EMBL/GenBank/DDBJ databases">
        <authorList>
            <person name="Newling K."/>
            <person name="Davey J."/>
            <person name="Forrester S."/>
        </authorList>
    </citation>
    <scope>NUCLEOTIDE SEQUENCE [LARGE SCALE GENOMIC DNA]</scope>
    <source>
        <strain evidence="3">Crithidia deanei Carvalho (ATCC PRA-265)</strain>
    </source>
</reference>
<feature type="coiled-coil region" evidence="1">
    <location>
        <begin position="517"/>
        <end position="600"/>
    </location>
</feature>
<protein>
    <submittedName>
        <fullName evidence="2">BRE1 E3 ubiquitin ligase, putative</fullName>
    </submittedName>
</protein>
<proteinExistence type="predicted"/>
<organism evidence="2 3">
    <name type="scientific">Angomonas deanei</name>
    <dbReference type="NCBI Taxonomy" id="59799"/>
    <lineage>
        <taxon>Eukaryota</taxon>
        <taxon>Discoba</taxon>
        <taxon>Euglenozoa</taxon>
        <taxon>Kinetoplastea</taxon>
        <taxon>Metakinetoplastina</taxon>
        <taxon>Trypanosomatida</taxon>
        <taxon>Trypanosomatidae</taxon>
        <taxon>Strigomonadinae</taxon>
        <taxon>Angomonas</taxon>
    </lineage>
</organism>
<keyword evidence="1" id="KW-0175">Coiled coil</keyword>
<dbReference type="InterPro" id="IPR037386">
    <property type="entry name" value="CCDC40"/>
</dbReference>
<dbReference type="Proteomes" id="UP000515908">
    <property type="component" value="Chromosome 09"/>
</dbReference>
<evidence type="ECO:0000313" key="2">
    <source>
        <dbReference type="EMBL" id="CAD2217806.1"/>
    </source>
</evidence>
<sequence>MEAINMDKKQLVQQWRSSLLGMQRRHDALKKTEEALQQQKEDLQVLENEISGFRKDIVTVQAENTKLTEFMSRVDNEIVILEKQLDVLLERRDQNATLFEALKSTVEKNDNESRILEGEMKLKNGELTEIEKNIAKHAKAIVDMEGKVLDHLSKQTTLKQESQGALHDIEKIKANIRAKELQVTQMENEVARIRVDTLQAKSYNETLQSTLQDLEKELQSRGALVDKMQQDIRRRNEEIDKKQKQLDQLNHQYEEIMRAHAGEQGEHVGPLEATINSLSKAIAQKSAENEALQQEWIKLQTELVGCKNTMNEINEAIVDLQAKGTVLDQKKDRLLSSIAQEQQEITSLRKREESMHLEMKRVNTLLSQHSSQTDNVANEAFLLENDLIKRLEEKKREAIQLEKKVEDTRQSKGDIINQLLDCERDIMFWERKLQIARETEMALDPTIGKAESEKMKKEISYMEQRMAQLQREQKFLIEEMQKLIDHRDTIRTKGKAVQQATEKNKSGTTRLTVEKDNARLFKELNAKRQEAQAKERAAKEALVDVGRIASEVETAQREIEGLDETIDSLQAQLDAAKKMREQSEDEKQLKQNSLQRFREAEKGTYKLSCYPEEAQAESQHLEEGRRTIVNVMEELAQQFPELSQELQNLMTMV</sequence>
<name>A0A7G2CDA0_9TRYP</name>
<dbReference type="Gene3D" id="1.10.287.1490">
    <property type="match status" value="1"/>
</dbReference>
<feature type="coiled-coil region" evidence="1">
    <location>
        <begin position="384"/>
        <end position="411"/>
    </location>
</feature>
<dbReference type="AlphaFoldDB" id="A0A7G2CDA0"/>
<feature type="coiled-coil region" evidence="1">
    <location>
        <begin position="452"/>
        <end position="486"/>
    </location>
</feature>
<dbReference type="EMBL" id="LR877153">
    <property type="protein sequence ID" value="CAD2217806.1"/>
    <property type="molecule type" value="Genomic_DNA"/>
</dbReference>
<dbReference type="GO" id="GO:0035082">
    <property type="term" value="P:axoneme assembly"/>
    <property type="evidence" value="ECO:0007669"/>
    <property type="project" value="InterPro"/>
</dbReference>
<keyword evidence="3" id="KW-1185">Reference proteome</keyword>
<dbReference type="PANTHER" id="PTHR16275">
    <property type="entry name" value="COILED-COIL DOMAIN-CONTAINING PROTEIN 40"/>
    <property type="match status" value="1"/>
</dbReference>
<evidence type="ECO:0000256" key="1">
    <source>
        <dbReference type="SAM" id="Coils"/>
    </source>
</evidence>
<dbReference type="Pfam" id="PF08647">
    <property type="entry name" value="BRE1"/>
    <property type="match status" value="1"/>
</dbReference>